<proteinExistence type="predicted"/>
<dbReference type="PROSITE" id="PS51257">
    <property type="entry name" value="PROKAR_LIPOPROTEIN"/>
    <property type="match status" value="1"/>
</dbReference>
<organism evidence="2 3">
    <name type="scientific">Pseudomonas fluorescens</name>
    <dbReference type="NCBI Taxonomy" id="294"/>
    <lineage>
        <taxon>Bacteria</taxon>
        <taxon>Pseudomonadati</taxon>
        <taxon>Pseudomonadota</taxon>
        <taxon>Gammaproteobacteria</taxon>
        <taxon>Pseudomonadales</taxon>
        <taxon>Pseudomonadaceae</taxon>
        <taxon>Pseudomonas</taxon>
    </lineage>
</organism>
<feature type="signal peptide" evidence="1">
    <location>
        <begin position="1"/>
        <end position="31"/>
    </location>
</feature>
<keyword evidence="1" id="KW-0732">Signal</keyword>
<reference evidence="2 3" key="1">
    <citation type="submission" date="2019-09" db="EMBL/GenBank/DDBJ databases">
        <authorList>
            <person name="Chandra G."/>
            <person name="Truman W A."/>
        </authorList>
    </citation>
    <scope>NUCLEOTIDE SEQUENCE [LARGE SCALE GENOMIC DNA]</scope>
    <source>
        <strain evidence="2">PS928</strain>
    </source>
</reference>
<sequence precursor="true">MQKKAMIAKTAHHCSSWVLPSLLAIHLALLAGCSGKAATARYSASSLGSNCYAKALPTSGEGGLAWGDTLSVARKKSLNNCIRYAGRSGGTPDTCQVVLAECRK</sequence>
<accession>A0A5E7UNI8</accession>
<evidence type="ECO:0000256" key="1">
    <source>
        <dbReference type="SAM" id="SignalP"/>
    </source>
</evidence>
<name>A0A5E7UNI8_PSEFL</name>
<feature type="chain" id="PRO_5022824962" description="DUF4189 domain-containing protein" evidence="1">
    <location>
        <begin position="32"/>
        <end position="104"/>
    </location>
</feature>
<evidence type="ECO:0008006" key="4">
    <source>
        <dbReference type="Google" id="ProtNLM"/>
    </source>
</evidence>
<dbReference type="AlphaFoldDB" id="A0A5E7UNI8"/>
<evidence type="ECO:0000313" key="3">
    <source>
        <dbReference type="Proteomes" id="UP000381378"/>
    </source>
</evidence>
<protein>
    <recommendedName>
        <fullName evidence="4">DUF4189 domain-containing protein</fullName>
    </recommendedName>
</protein>
<gene>
    <name evidence="2" type="ORF">PS928_03908</name>
</gene>
<dbReference type="Proteomes" id="UP000381378">
    <property type="component" value="Unassembled WGS sequence"/>
</dbReference>
<dbReference type="EMBL" id="CABVJF010000015">
    <property type="protein sequence ID" value="VVQ12673.1"/>
    <property type="molecule type" value="Genomic_DNA"/>
</dbReference>
<evidence type="ECO:0000313" key="2">
    <source>
        <dbReference type="EMBL" id="VVQ12673.1"/>
    </source>
</evidence>